<name>A0A270R4G0_9POAL</name>
<gene>
    <name evidence="1" type="ORF">PAHAL_3G327900</name>
</gene>
<dbReference type="AlphaFoldDB" id="A0A270R4G0"/>
<reference evidence="1" key="1">
    <citation type="submission" date="2018-04" db="EMBL/GenBank/DDBJ databases">
        <title>WGS assembly of Panicum hallii.</title>
        <authorList>
            <person name="Lovell J."/>
            <person name="Jenkins J."/>
            <person name="Lowry D."/>
            <person name="Mamidi S."/>
            <person name="Sreedasyam A."/>
            <person name="Weng X."/>
            <person name="Barry K."/>
            <person name="Bonette J."/>
            <person name="Campitelli B."/>
            <person name="Daum C."/>
            <person name="Gordon S."/>
            <person name="Gould B."/>
            <person name="Lipzen A."/>
            <person name="Macqueen A."/>
            <person name="Palacio-Mejia J."/>
            <person name="Plott C."/>
            <person name="Shakirov E."/>
            <person name="Shu S."/>
            <person name="Yoshinaga Y."/>
            <person name="Zane M."/>
            <person name="Rokhsar D."/>
            <person name="Grimwood J."/>
            <person name="Schmutz J."/>
            <person name="Juenger T."/>
        </authorList>
    </citation>
    <scope>NUCLEOTIDE SEQUENCE [LARGE SCALE GENOMIC DNA]</scope>
    <source>
        <strain evidence="1">FIL2</strain>
    </source>
</reference>
<proteinExistence type="predicted"/>
<dbReference type="EMBL" id="CM008048">
    <property type="protein sequence ID" value="PVH62581.1"/>
    <property type="molecule type" value="Genomic_DNA"/>
</dbReference>
<sequence length="104" mass="11963">MRHDEQSVVPVVTVSRRTGERRRNPGRSWIPAFRDMNRDAGCQRTSHRRLRPSPRLPLLPVILLPMAWFRPPAPCLSSSSHAAVARRRTSEISCGFRLQHDRCP</sequence>
<protein>
    <submittedName>
        <fullName evidence="1">Uncharacterized protein</fullName>
    </submittedName>
</protein>
<dbReference type="Gramene" id="PVH62581">
    <property type="protein sequence ID" value="PVH62581"/>
    <property type="gene ID" value="PAHAL_3G327900"/>
</dbReference>
<dbReference type="Proteomes" id="UP000243499">
    <property type="component" value="Chromosome 3"/>
</dbReference>
<accession>A0A270R4G0</accession>
<evidence type="ECO:0000313" key="1">
    <source>
        <dbReference type="EMBL" id="PVH62581.1"/>
    </source>
</evidence>
<organism evidence="1">
    <name type="scientific">Panicum hallii</name>
    <dbReference type="NCBI Taxonomy" id="206008"/>
    <lineage>
        <taxon>Eukaryota</taxon>
        <taxon>Viridiplantae</taxon>
        <taxon>Streptophyta</taxon>
        <taxon>Embryophyta</taxon>
        <taxon>Tracheophyta</taxon>
        <taxon>Spermatophyta</taxon>
        <taxon>Magnoliopsida</taxon>
        <taxon>Liliopsida</taxon>
        <taxon>Poales</taxon>
        <taxon>Poaceae</taxon>
        <taxon>PACMAD clade</taxon>
        <taxon>Panicoideae</taxon>
        <taxon>Panicodae</taxon>
        <taxon>Paniceae</taxon>
        <taxon>Panicinae</taxon>
        <taxon>Panicum</taxon>
        <taxon>Panicum sect. Panicum</taxon>
    </lineage>
</organism>